<evidence type="ECO:0000256" key="1">
    <source>
        <dbReference type="ARBA" id="ARBA00008520"/>
    </source>
</evidence>
<dbReference type="Gene3D" id="3.40.190.10">
    <property type="entry name" value="Periplasmic binding protein-like II"/>
    <property type="match status" value="1"/>
</dbReference>
<reference evidence="6 7" key="1">
    <citation type="journal article" date="2018" name="Int. J. Syst. Evol. Microbiol.">
        <title>Draft Genome Sequence of Faecalimonas umbilicata JCM 30896T, an Acetate-Producing Bacterium Isolated from Human Feces.</title>
        <authorList>
            <person name="Sakamoto M."/>
            <person name="Ikeyama N."/>
            <person name="Yuki M."/>
            <person name="Ohkuma M."/>
        </authorList>
    </citation>
    <scope>NUCLEOTIDE SEQUENCE [LARGE SCALE GENOMIC DNA]</scope>
    <source>
        <strain evidence="6 7">EGH7</strain>
    </source>
</reference>
<comment type="caution">
    <text evidence="6">The sequence shown here is derived from an EMBL/GenBank/DDBJ whole genome shotgun (WGS) entry which is preliminary data.</text>
</comment>
<keyword evidence="6" id="KW-0449">Lipoprotein</keyword>
<gene>
    <name evidence="6" type="ORF">FAEUMB_15360</name>
</gene>
<name>A0ABQ0QX39_9FIRM</name>
<dbReference type="SUPFAM" id="SSF53850">
    <property type="entry name" value="Periplasmic binding protein-like II"/>
    <property type="match status" value="1"/>
</dbReference>
<feature type="chain" id="PRO_5045709270" evidence="5">
    <location>
        <begin position="21"/>
        <end position="449"/>
    </location>
</feature>
<keyword evidence="3 5" id="KW-0732">Signal</keyword>
<sequence>MMKKKVLAGLLACTMVFSMAACGGGDKKQESSANKEAKTEESKDSSGKTEITWWAFPTFTQENASDSAGTWEQKVIDAFEEKNPDISVNLEMIDFTSGPEKIIAAIEGGTICDVLFDAPGRIVEYGKNGKLVELNDMFTDEFVKDVNNETLLQSCKAGDTAYMYPISSAPFYMAFNKEMVKDAGVEDLIKEGWTTDDFTTVLKALKEKGYNPGSVFCSGQGGDQGTRAFVANLYDSAITDDDVTKYTINDEGGVKALEYIKKAVDDGLLMNGSAYNGGDDIQNFANGQTSFTLLWSPAQPDTQAKLLESSGVEYLEVPFPSEDGVPELEYLVNGFCVFDNGEEARVEASKKFIQFICDDEEWGPKNVVRTGSFPVRESFGDLYNNERMAELATWTKFYSPYYNTIDGFAEMRALWFPMLQGVMNGDQEPKAAADEFVEKADASIANAGK</sequence>
<feature type="compositionally biased region" description="Basic and acidic residues" evidence="4">
    <location>
        <begin position="25"/>
        <end position="47"/>
    </location>
</feature>
<evidence type="ECO:0000256" key="3">
    <source>
        <dbReference type="ARBA" id="ARBA00022729"/>
    </source>
</evidence>
<dbReference type="RefSeq" id="WP_116441630.1">
    <property type="nucleotide sequence ID" value="NZ_BHEO01000008.1"/>
</dbReference>
<dbReference type="PANTHER" id="PTHR30061">
    <property type="entry name" value="MALTOSE-BINDING PERIPLASMIC PROTEIN"/>
    <property type="match status" value="1"/>
</dbReference>
<dbReference type="Pfam" id="PF01547">
    <property type="entry name" value="SBP_bac_1"/>
    <property type="match status" value="1"/>
</dbReference>
<accession>A0ABQ0QX39</accession>
<evidence type="ECO:0000313" key="6">
    <source>
        <dbReference type="EMBL" id="GBU04995.1"/>
    </source>
</evidence>
<feature type="region of interest" description="Disordered" evidence="4">
    <location>
        <begin position="24"/>
        <end position="48"/>
    </location>
</feature>
<organism evidence="6 7">
    <name type="scientific">Faecalimonas umbilicata</name>
    <dbReference type="NCBI Taxonomy" id="1912855"/>
    <lineage>
        <taxon>Bacteria</taxon>
        <taxon>Bacillati</taxon>
        <taxon>Bacillota</taxon>
        <taxon>Clostridia</taxon>
        <taxon>Lachnospirales</taxon>
        <taxon>Lachnospiraceae</taxon>
        <taxon>Faecalimonas</taxon>
    </lineage>
</organism>
<dbReference type="PROSITE" id="PS51257">
    <property type="entry name" value="PROKAR_LIPOPROTEIN"/>
    <property type="match status" value="1"/>
</dbReference>
<feature type="signal peptide" evidence="5">
    <location>
        <begin position="1"/>
        <end position="20"/>
    </location>
</feature>
<comment type="similarity">
    <text evidence="1">Belongs to the bacterial solute-binding protein 1 family.</text>
</comment>
<evidence type="ECO:0000313" key="7">
    <source>
        <dbReference type="Proteomes" id="UP000702954"/>
    </source>
</evidence>
<protein>
    <submittedName>
        <fullName evidence="6">Sugar transporter sugar binding lipoprotein</fullName>
    </submittedName>
</protein>
<keyword evidence="7" id="KW-1185">Reference proteome</keyword>
<evidence type="ECO:0000256" key="4">
    <source>
        <dbReference type="SAM" id="MobiDB-lite"/>
    </source>
</evidence>
<dbReference type="EMBL" id="BHEO01000008">
    <property type="protein sequence ID" value="GBU04995.1"/>
    <property type="molecule type" value="Genomic_DNA"/>
</dbReference>
<proteinExistence type="inferred from homology"/>
<keyword evidence="6" id="KW-0762">Sugar transport</keyword>
<evidence type="ECO:0000256" key="2">
    <source>
        <dbReference type="ARBA" id="ARBA00022448"/>
    </source>
</evidence>
<dbReference type="Proteomes" id="UP000702954">
    <property type="component" value="Unassembled WGS sequence"/>
</dbReference>
<dbReference type="PANTHER" id="PTHR30061:SF50">
    <property type="entry name" value="MALTOSE_MALTODEXTRIN-BINDING PERIPLASMIC PROTEIN"/>
    <property type="match status" value="1"/>
</dbReference>
<keyword evidence="2" id="KW-0813">Transport</keyword>
<dbReference type="InterPro" id="IPR006059">
    <property type="entry name" value="SBP"/>
</dbReference>
<evidence type="ECO:0000256" key="5">
    <source>
        <dbReference type="SAM" id="SignalP"/>
    </source>
</evidence>